<sequence length="120" mass="13511">MKIYNSRISLLLIASIFAAFAVHHYDWLNRIYKRLHNDRPIGQLNISRAAEHARQLRHNRRADDKRHNVEGPTTTTAPPSGGFDAGSFVGGIALGAGLVALGLFAFTFYKRRTGRSYQRM</sequence>
<dbReference type="AlphaFoldDB" id="A0A1I8GAX9"/>
<proteinExistence type="predicted"/>
<accession>A0A1I8GAX9</accession>
<dbReference type="WBParaSite" id="maker-uti_cns_0001229-snap-gene-0.10-mRNA-1">
    <property type="protein sequence ID" value="maker-uti_cns_0001229-snap-gene-0.10-mRNA-1"/>
    <property type="gene ID" value="maker-uti_cns_0001229-snap-gene-0.10"/>
</dbReference>
<evidence type="ECO:0000313" key="3">
    <source>
        <dbReference type="Proteomes" id="UP000095280"/>
    </source>
</evidence>
<reference evidence="4" key="1">
    <citation type="submission" date="2016-11" db="UniProtKB">
        <authorList>
            <consortium name="WormBaseParasite"/>
        </authorList>
    </citation>
    <scope>IDENTIFICATION</scope>
</reference>
<keyword evidence="2" id="KW-0812">Transmembrane</keyword>
<dbReference type="Proteomes" id="UP000095280">
    <property type="component" value="Unplaced"/>
</dbReference>
<organism evidence="3 4">
    <name type="scientific">Macrostomum lignano</name>
    <dbReference type="NCBI Taxonomy" id="282301"/>
    <lineage>
        <taxon>Eukaryota</taxon>
        <taxon>Metazoa</taxon>
        <taxon>Spiralia</taxon>
        <taxon>Lophotrochozoa</taxon>
        <taxon>Platyhelminthes</taxon>
        <taxon>Rhabditophora</taxon>
        <taxon>Macrostomorpha</taxon>
        <taxon>Macrostomida</taxon>
        <taxon>Macrostomidae</taxon>
        <taxon>Macrostomum</taxon>
    </lineage>
</organism>
<feature type="transmembrane region" description="Helical" evidence="2">
    <location>
        <begin position="88"/>
        <end position="109"/>
    </location>
</feature>
<evidence type="ECO:0000256" key="2">
    <source>
        <dbReference type="SAM" id="Phobius"/>
    </source>
</evidence>
<feature type="region of interest" description="Disordered" evidence="1">
    <location>
        <begin position="53"/>
        <end position="82"/>
    </location>
</feature>
<protein>
    <submittedName>
        <fullName evidence="4">Secreted protein</fullName>
    </submittedName>
</protein>
<evidence type="ECO:0000313" key="4">
    <source>
        <dbReference type="WBParaSite" id="maker-uti_cns_0001229-snap-gene-0.10-mRNA-1"/>
    </source>
</evidence>
<keyword evidence="2" id="KW-0472">Membrane</keyword>
<keyword evidence="2" id="KW-1133">Transmembrane helix</keyword>
<feature type="compositionally biased region" description="Low complexity" evidence="1">
    <location>
        <begin position="71"/>
        <end position="82"/>
    </location>
</feature>
<name>A0A1I8GAX9_9PLAT</name>
<evidence type="ECO:0000256" key="1">
    <source>
        <dbReference type="SAM" id="MobiDB-lite"/>
    </source>
</evidence>
<keyword evidence="3" id="KW-1185">Reference proteome</keyword>